<name>A0ACC2GEM1_DALPE</name>
<protein>
    <submittedName>
        <fullName evidence="1">Uncharacterized protein</fullName>
    </submittedName>
</protein>
<sequence>MLHQLDQDGMSDKGSTTKFGYDTVTLPFKGFLSHMPCAALQIPRCARGRTIVSHSHLQQLCIQRMPSSTCYRMAASGLKQWRCLELLTNVFSSRKCT</sequence>
<evidence type="ECO:0000313" key="1">
    <source>
        <dbReference type="EMBL" id="KAJ8002104.1"/>
    </source>
</evidence>
<proteinExistence type="predicted"/>
<feature type="non-terminal residue" evidence="1">
    <location>
        <position position="97"/>
    </location>
</feature>
<gene>
    <name evidence="1" type="ORF">DPEC_G00176340</name>
</gene>
<dbReference type="EMBL" id="CM055741">
    <property type="protein sequence ID" value="KAJ8002104.1"/>
    <property type="molecule type" value="Genomic_DNA"/>
</dbReference>
<evidence type="ECO:0000313" key="2">
    <source>
        <dbReference type="Proteomes" id="UP001157502"/>
    </source>
</evidence>
<keyword evidence="2" id="KW-1185">Reference proteome</keyword>
<accession>A0ACC2GEM1</accession>
<organism evidence="1 2">
    <name type="scientific">Dallia pectoralis</name>
    <name type="common">Alaska blackfish</name>
    <dbReference type="NCBI Taxonomy" id="75939"/>
    <lineage>
        <taxon>Eukaryota</taxon>
        <taxon>Metazoa</taxon>
        <taxon>Chordata</taxon>
        <taxon>Craniata</taxon>
        <taxon>Vertebrata</taxon>
        <taxon>Euteleostomi</taxon>
        <taxon>Actinopterygii</taxon>
        <taxon>Neopterygii</taxon>
        <taxon>Teleostei</taxon>
        <taxon>Protacanthopterygii</taxon>
        <taxon>Esociformes</taxon>
        <taxon>Umbridae</taxon>
        <taxon>Dallia</taxon>
    </lineage>
</organism>
<comment type="caution">
    <text evidence="1">The sequence shown here is derived from an EMBL/GenBank/DDBJ whole genome shotgun (WGS) entry which is preliminary data.</text>
</comment>
<dbReference type="Proteomes" id="UP001157502">
    <property type="component" value="Chromosome 14"/>
</dbReference>
<reference evidence="1" key="1">
    <citation type="submission" date="2021-05" db="EMBL/GenBank/DDBJ databases">
        <authorList>
            <person name="Pan Q."/>
            <person name="Jouanno E."/>
            <person name="Zahm M."/>
            <person name="Klopp C."/>
            <person name="Cabau C."/>
            <person name="Louis A."/>
            <person name="Berthelot C."/>
            <person name="Parey E."/>
            <person name="Roest Crollius H."/>
            <person name="Montfort J."/>
            <person name="Robinson-Rechavi M."/>
            <person name="Bouchez O."/>
            <person name="Lampietro C."/>
            <person name="Lopez Roques C."/>
            <person name="Donnadieu C."/>
            <person name="Postlethwait J."/>
            <person name="Bobe J."/>
            <person name="Dillon D."/>
            <person name="Chandos A."/>
            <person name="von Hippel F."/>
            <person name="Guiguen Y."/>
        </authorList>
    </citation>
    <scope>NUCLEOTIDE SEQUENCE</scope>
    <source>
        <strain evidence="1">YG-Jan2019</strain>
    </source>
</reference>